<keyword evidence="5" id="KW-0999">Mitochondrion inner membrane</keyword>
<keyword evidence="4" id="KW-0547">Nucleotide-binding</keyword>
<feature type="region of interest" description="Disordered" evidence="12">
    <location>
        <begin position="619"/>
        <end position="745"/>
    </location>
</feature>
<feature type="region of interest" description="Disordered" evidence="12">
    <location>
        <begin position="442"/>
        <end position="477"/>
    </location>
</feature>
<dbReference type="InterPro" id="IPR050747">
    <property type="entry name" value="Mitochondrial_chaperone_BCS1"/>
</dbReference>
<keyword evidence="9" id="KW-0496">Mitochondrion</keyword>
<feature type="domain" description="AAA+ ATPase" evidence="13">
    <location>
        <begin position="247"/>
        <end position="409"/>
    </location>
</feature>
<dbReference type="GO" id="GO:0005743">
    <property type="term" value="C:mitochondrial inner membrane"/>
    <property type="evidence" value="ECO:0007669"/>
    <property type="project" value="UniProtKB-SubCell"/>
</dbReference>
<dbReference type="Pfam" id="PF08740">
    <property type="entry name" value="BCS1_N"/>
    <property type="match status" value="1"/>
</dbReference>
<dbReference type="PANTHER" id="PTHR23070">
    <property type="entry name" value="BCS1 AAA-TYPE ATPASE"/>
    <property type="match status" value="1"/>
</dbReference>
<keyword evidence="7" id="KW-0067">ATP-binding</keyword>
<dbReference type="InterPro" id="IPR003593">
    <property type="entry name" value="AAA+_ATPase"/>
</dbReference>
<dbReference type="InterPro" id="IPR003960">
    <property type="entry name" value="ATPase_AAA_CS"/>
</dbReference>
<keyword evidence="10" id="KW-0472">Membrane</keyword>
<dbReference type="AlphaFoldDB" id="A0A9P5X6X6"/>
<dbReference type="InterPro" id="IPR027417">
    <property type="entry name" value="P-loop_NTPase"/>
</dbReference>
<keyword evidence="3" id="KW-0812">Transmembrane</keyword>
<evidence type="ECO:0000313" key="16">
    <source>
        <dbReference type="Proteomes" id="UP000807342"/>
    </source>
</evidence>
<evidence type="ECO:0000256" key="5">
    <source>
        <dbReference type="ARBA" id="ARBA00022792"/>
    </source>
</evidence>
<evidence type="ECO:0000256" key="1">
    <source>
        <dbReference type="ARBA" id="ARBA00004434"/>
    </source>
</evidence>
<dbReference type="SMART" id="SM00382">
    <property type="entry name" value="AAA"/>
    <property type="match status" value="1"/>
</dbReference>
<dbReference type="Gene3D" id="3.40.50.300">
    <property type="entry name" value="P-loop containing nucleotide triphosphate hydrolases"/>
    <property type="match status" value="1"/>
</dbReference>
<dbReference type="GO" id="GO:0005524">
    <property type="term" value="F:ATP binding"/>
    <property type="evidence" value="ECO:0007669"/>
    <property type="project" value="UniProtKB-KW"/>
</dbReference>
<evidence type="ECO:0000256" key="9">
    <source>
        <dbReference type="ARBA" id="ARBA00023128"/>
    </source>
</evidence>
<organism evidence="15 16">
    <name type="scientific">Macrolepiota fuliginosa MF-IS2</name>
    <dbReference type="NCBI Taxonomy" id="1400762"/>
    <lineage>
        <taxon>Eukaryota</taxon>
        <taxon>Fungi</taxon>
        <taxon>Dikarya</taxon>
        <taxon>Basidiomycota</taxon>
        <taxon>Agaricomycotina</taxon>
        <taxon>Agaricomycetes</taxon>
        <taxon>Agaricomycetidae</taxon>
        <taxon>Agaricales</taxon>
        <taxon>Agaricineae</taxon>
        <taxon>Agaricaceae</taxon>
        <taxon>Macrolepiota</taxon>
    </lineage>
</organism>
<feature type="compositionally biased region" description="Polar residues" evidence="12">
    <location>
        <begin position="515"/>
        <end position="531"/>
    </location>
</feature>
<keyword evidence="16" id="KW-1185">Reference proteome</keyword>
<evidence type="ECO:0000256" key="10">
    <source>
        <dbReference type="ARBA" id="ARBA00023136"/>
    </source>
</evidence>
<feature type="compositionally biased region" description="Acidic residues" evidence="12">
    <location>
        <begin position="99"/>
        <end position="118"/>
    </location>
</feature>
<dbReference type="OrthoDB" id="10251412at2759"/>
<comment type="similarity">
    <text evidence="2">Belongs to the AAA ATPase family. BCS1 subfamily.</text>
</comment>
<evidence type="ECO:0000313" key="15">
    <source>
        <dbReference type="EMBL" id="KAF9444492.1"/>
    </source>
</evidence>
<feature type="compositionally biased region" description="Basic and acidic residues" evidence="12">
    <location>
        <begin position="619"/>
        <end position="635"/>
    </location>
</feature>
<feature type="region of interest" description="Disordered" evidence="12">
    <location>
        <begin position="82"/>
        <end position="122"/>
    </location>
</feature>
<dbReference type="Pfam" id="PF00004">
    <property type="entry name" value="AAA"/>
    <property type="match status" value="2"/>
</dbReference>
<evidence type="ECO:0000256" key="6">
    <source>
        <dbReference type="ARBA" id="ARBA00022801"/>
    </source>
</evidence>
<dbReference type="PROSITE" id="PS00674">
    <property type="entry name" value="AAA"/>
    <property type="match status" value="1"/>
</dbReference>
<keyword evidence="8" id="KW-1133">Transmembrane helix</keyword>
<feature type="region of interest" description="Disordered" evidence="12">
    <location>
        <begin position="317"/>
        <end position="352"/>
    </location>
</feature>
<evidence type="ECO:0000256" key="4">
    <source>
        <dbReference type="ARBA" id="ARBA00022741"/>
    </source>
</evidence>
<dbReference type="InterPro" id="IPR057495">
    <property type="entry name" value="AAA_lid_BCS1"/>
</dbReference>
<evidence type="ECO:0000256" key="2">
    <source>
        <dbReference type="ARBA" id="ARBA00007448"/>
    </source>
</evidence>
<dbReference type="SMART" id="SM01024">
    <property type="entry name" value="BCS1_N"/>
    <property type="match status" value="1"/>
</dbReference>
<dbReference type="Pfam" id="PF25426">
    <property type="entry name" value="AAA_lid_BCS1"/>
    <property type="match status" value="1"/>
</dbReference>
<feature type="compositionally biased region" description="Acidic residues" evidence="12">
    <location>
        <begin position="722"/>
        <end position="733"/>
    </location>
</feature>
<feature type="compositionally biased region" description="Pro residues" evidence="12">
    <location>
        <begin position="464"/>
        <end position="473"/>
    </location>
</feature>
<feature type="compositionally biased region" description="Basic and acidic residues" evidence="12">
    <location>
        <begin position="642"/>
        <end position="708"/>
    </location>
</feature>
<accession>A0A9P5X6X6</accession>
<sequence length="745" mass="83288">MDAFKSLIQPLVGGVGGSSVVDGMKLVVLGGTVETARRVSSSAWSHFVNSFFLTAHFSEEDYPFDWLMLWLSRRPEWQRSREFETTTRTSGPGGSSAIDEWEEDDADHDADQDGSEFDSEGRPKTRVVFQPTFDTTHTIFYRGHWLRVRRGRKPDGCEQLSISVVARSNSILKQLVLQAKREYEAEAIHRIQIYFADSHGSWRWTDSRHKRPMGSIVLNPGVKEMLLEDTKDFLRSEKWYADRGIPFRRGYLLHGVPGSGKSSLIHALAGAIQLDIYVVSLSASWISDSTLTTLMGRVPARCVVLLEDLDAAFTRSTSRDDSSLDDDKDKDKKDGENGDKLAGPSPRRRRDQLSDVNTLSLSGLLNALDGVAAAEGRLLFATTNHLERLDPALSRPGRMDVWIEFRNASKWQAEALFRNFFPCAEDEPPIDEAELEGVEIEVETNEGRKSPASTSKSYVATPSTPAPSTPIPSSPTASSSGISSLWSLASSATSLLSPFGGAESELKLPSDPALLTQTPPKTPSPVTSNKFNELEQFGASNTAYRPPPPAESVVNSRHSAAPLDKKALNELAKKFADGIPEEEFSVAALQGYLLKNKSQPEVAANGVVEWVEKERQMRERLKKEKEVREQREKAARERRRKVAAEKDKEDRELKKKEAELEKVKQRLAEKEKEEELERMRQQLKEKEEERKKKEAERLAQEEKEKEASVETGSPTEKKDDAPIPEETDDEDENVSPSSASEWSEA</sequence>
<evidence type="ECO:0000256" key="12">
    <source>
        <dbReference type="SAM" id="MobiDB-lite"/>
    </source>
</evidence>
<feature type="compositionally biased region" description="Low complexity" evidence="12">
    <location>
        <begin position="86"/>
        <end position="98"/>
    </location>
</feature>
<comment type="catalytic activity">
    <reaction evidence="11">
        <text>ATP + H2O = ADP + phosphate + H(+)</text>
        <dbReference type="Rhea" id="RHEA:13065"/>
        <dbReference type="ChEBI" id="CHEBI:15377"/>
        <dbReference type="ChEBI" id="CHEBI:15378"/>
        <dbReference type="ChEBI" id="CHEBI:30616"/>
        <dbReference type="ChEBI" id="CHEBI:43474"/>
        <dbReference type="ChEBI" id="CHEBI:456216"/>
    </reaction>
    <physiologicalReaction direction="left-to-right" evidence="11">
        <dbReference type="Rhea" id="RHEA:13066"/>
    </physiologicalReaction>
</comment>
<evidence type="ECO:0000259" key="13">
    <source>
        <dbReference type="SMART" id="SM00382"/>
    </source>
</evidence>
<dbReference type="GO" id="GO:0016887">
    <property type="term" value="F:ATP hydrolysis activity"/>
    <property type="evidence" value="ECO:0007669"/>
    <property type="project" value="InterPro"/>
</dbReference>
<keyword evidence="6 15" id="KW-0378">Hydrolase</keyword>
<dbReference type="InterPro" id="IPR003959">
    <property type="entry name" value="ATPase_AAA_core"/>
</dbReference>
<feature type="compositionally biased region" description="Basic and acidic residues" evidence="12">
    <location>
        <begin position="317"/>
        <end position="339"/>
    </location>
</feature>
<comment type="caution">
    <text evidence="15">The sequence shown here is derived from an EMBL/GenBank/DDBJ whole genome shotgun (WGS) entry which is preliminary data.</text>
</comment>
<evidence type="ECO:0000256" key="11">
    <source>
        <dbReference type="ARBA" id="ARBA00048778"/>
    </source>
</evidence>
<proteinExistence type="inferred from homology"/>
<dbReference type="Proteomes" id="UP000807342">
    <property type="component" value="Unassembled WGS sequence"/>
</dbReference>
<protein>
    <submittedName>
        <fullName evidence="15">P-loop containing nucleoside triphosphate hydrolase protein</fullName>
    </submittedName>
</protein>
<dbReference type="InterPro" id="IPR014851">
    <property type="entry name" value="BCS1_N"/>
</dbReference>
<feature type="compositionally biased region" description="Polar residues" evidence="12">
    <location>
        <begin position="734"/>
        <end position="745"/>
    </location>
</feature>
<feature type="region of interest" description="Disordered" evidence="12">
    <location>
        <begin position="511"/>
        <end position="558"/>
    </location>
</feature>
<evidence type="ECO:0000256" key="3">
    <source>
        <dbReference type="ARBA" id="ARBA00022692"/>
    </source>
</evidence>
<evidence type="ECO:0000259" key="14">
    <source>
        <dbReference type="SMART" id="SM01024"/>
    </source>
</evidence>
<feature type="domain" description="BCS1 N-terminal" evidence="14">
    <location>
        <begin position="27"/>
        <end position="216"/>
    </location>
</feature>
<dbReference type="EMBL" id="MU151372">
    <property type="protein sequence ID" value="KAF9444492.1"/>
    <property type="molecule type" value="Genomic_DNA"/>
</dbReference>
<gene>
    <name evidence="15" type="ORF">P691DRAFT_677485</name>
</gene>
<name>A0A9P5X6X6_9AGAR</name>
<comment type="subcellular location">
    <subcellularLocation>
        <location evidence="1">Mitochondrion inner membrane</location>
        <topology evidence="1">Single-pass membrane protein</topology>
    </subcellularLocation>
</comment>
<reference evidence="15" key="1">
    <citation type="submission" date="2020-11" db="EMBL/GenBank/DDBJ databases">
        <authorList>
            <consortium name="DOE Joint Genome Institute"/>
            <person name="Ahrendt S."/>
            <person name="Riley R."/>
            <person name="Andreopoulos W."/>
            <person name="Labutti K."/>
            <person name="Pangilinan J."/>
            <person name="Ruiz-Duenas F.J."/>
            <person name="Barrasa J.M."/>
            <person name="Sanchez-Garcia M."/>
            <person name="Camarero S."/>
            <person name="Miyauchi S."/>
            <person name="Serrano A."/>
            <person name="Linde D."/>
            <person name="Babiker R."/>
            <person name="Drula E."/>
            <person name="Ayuso-Fernandez I."/>
            <person name="Pacheco R."/>
            <person name="Padilla G."/>
            <person name="Ferreira P."/>
            <person name="Barriuso J."/>
            <person name="Kellner H."/>
            <person name="Castanera R."/>
            <person name="Alfaro M."/>
            <person name="Ramirez L."/>
            <person name="Pisabarro A.G."/>
            <person name="Kuo A."/>
            <person name="Tritt A."/>
            <person name="Lipzen A."/>
            <person name="He G."/>
            <person name="Yan M."/>
            <person name="Ng V."/>
            <person name="Cullen D."/>
            <person name="Martin F."/>
            <person name="Rosso M.-N."/>
            <person name="Henrissat B."/>
            <person name="Hibbett D."/>
            <person name="Martinez A.T."/>
            <person name="Grigoriev I.V."/>
        </authorList>
    </citation>
    <scope>NUCLEOTIDE SEQUENCE</scope>
    <source>
        <strain evidence="15">MF-IS2</strain>
    </source>
</reference>
<dbReference type="SUPFAM" id="SSF52540">
    <property type="entry name" value="P-loop containing nucleoside triphosphate hydrolases"/>
    <property type="match status" value="1"/>
</dbReference>
<evidence type="ECO:0000256" key="7">
    <source>
        <dbReference type="ARBA" id="ARBA00022840"/>
    </source>
</evidence>
<evidence type="ECO:0000256" key="8">
    <source>
        <dbReference type="ARBA" id="ARBA00022989"/>
    </source>
</evidence>